<keyword evidence="1" id="KW-0378">Hydrolase</keyword>
<gene>
    <name evidence="4" type="ORF">DF200_06065</name>
</gene>
<dbReference type="PROSITE" id="PS51786">
    <property type="entry name" value="LON_PROTEOLYTIC"/>
    <property type="match status" value="1"/>
</dbReference>
<feature type="active site" evidence="1">
    <location>
        <position position="232"/>
    </location>
</feature>
<name>A0A2U2MS88_9BIFI</name>
<keyword evidence="2" id="KW-0472">Membrane</keyword>
<dbReference type="AlphaFoldDB" id="A0A2U2MS88"/>
<comment type="caution">
    <text evidence="4">The sequence shown here is derived from an EMBL/GenBank/DDBJ whole genome shotgun (WGS) entry which is preliminary data.</text>
</comment>
<dbReference type="InterPro" id="IPR008269">
    <property type="entry name" value="Lon_proteolytic"/>
</dbReference>
<sequence>MPIMHLKRVKFAVSAMPSRVIRYFRVRGLRYSLGLVGAVLCVVMLCMPSGYVTEGPGPTRDVLGTVDVGDSGDSGDARPMIVVKGAKTHDDTGRLLLTTVNSYGIDWPPTNAEALLAWANPHAGVLPREAVIPPGQSGEDYTRTAKKEMTGAQDAASTQALRFLASRGMDTSGVTVSMNVDEIGGPSAGMMYALGAIDKLTEADETGGRTIAGTGTIDKDGKVGAIGGIRLKMIGARRDGATWFLAPKDNCGEVVGHVPDGLRDVSVSNLSEAYDALVAIGQGRGDSLPHCAAE</sequence>
<protein>
    <recommendedName>
        <fullName evidence="1">endopeptidase La</fullName>
        <ecNumber evidence="1">3.4.21.53</ecNumber>
    </recommendedName>
</protein>
<dbReference type="EMBL" id="QFFN01000014">
    <property type="protein sequence ID" value="PWG59702.1"/>
    <property type="molecule type" value="Genomic_DNA"/>
</dbReference>
<dbReference type="GO" id="GO:0004176">
    <property type="term" value="F:ATP-dependent peptidase activity"/>
    <property type="evidence" value="ECO:0007669"/>
    <property type="project" value="UniProtKB-UniRule"/>
</dbReference>
<feature type="transmembrane region" description="Helical" evidence="2">
    <location>
        <begin position="31"/>
        <end position="51"/>
    </location>
</feature>
<dbReference type="SUPFAM" id="SSF54211">
    <property type="entry name" value="Ribosomal protein S5 domain 2-like"/>
    <property type="match status" value="1"/>
</dbReference>
<evidence type="ECO:0000256" key="1">
    <source>
        <dbReference type="PROSITE-ProRule" id="PRU01122"/>
    </source>
</evidence>
<organism evidence="4 5">
    <name type="scientific">Bifidobacterium catulorum</name>
    <dbReference type="NCBI Taxonomy" id="1630173"/>
    <lineage>
        <taxon>Bacteria</taxon>
        <taxon>Bacillati</taxon>
        <taxon>Actinomycetota</taxon>
        <taxon>Actinomycetes</taxon>
        <taxon>Bifidobacteriales</taxon>
        <taxon>Bifidobacteriaceae</taxon>
        <taxon>Bifidobacterium</taxon>
    </lineage>
</organism>
<keyword evidence="2" id="KW-1133">Transmembrane helix</keyword>
<dbReference type="OrthoDB" id="2356897at2"/>
<accession>A0A2U2MS88</accession>
<keyword evidence="2" id="KW-0812">Transmembrane</keyword>
<comment type="catalytic activity">
    <reaction evidence="1">
        <text>Hydrolysis of proteins in presence of ATP.</text>
        <dbReference type="EC" id="3.4.21.53"/>
    </reaction>
</comment>
<feature type="active site" evidence="1">
    <location>
        <position position="187"/>
    </location>
</feature>
<evidence type="ECO:0000313" key="5">
    <source>
        <dbReference type="Proteomes" id="UP000245753"/>
    </source>
</evidence>
<reference evidence="4 5" key="1">
    <citation type="journal article" date="2018" name="Int. J. Syst. Evol. Microbiol.">
        <title>Bifidobacterium catulorum sp. nov., a novel taxon from the faeces of the baby common marmoset (Callithrix jacchus).</title>
        <authorList>
            <person name="Modesto M."/>
            <person name="Michelini S."/>
            <person name="Oki K."/>
            <person name="Biavati B."/>
            <person name="Watanabe K."/>
            <person name="Mattarelli P."/>
        </authorList>
    </citation>
    <scope>NUCLEOTIDE SEQUENCE [LARGE SCALE GENOMIC DNA]</scope>
    <source>
        <strain evidence="4 5">MRM 8.19</strain>
    </source>
</reference>
<dbReference type="EC" id="3.4.21.53" evidence="1"/>
<dbReference type="Proteomes" id="UP000245753">
    <property type="component" value="Unassembled WGS sequence"/>
</dbReference>
<evidence type="ECO:0000256" key="2">
    <source>
        <dbReference type="SAM" id="Phobius"/>
    </source>
</evidence>
<dbReference type="GO" id="GO:0006508">
    <property type="term" value="P:proteolysis"/>
    <property type="evidence" value="ECO:0007669"/>
    <property type="project" value="UniProtKB-KW"/>
</dbReference>
<dbReference type="InterPro" id="IPR014721">
    <property type="entry name" value="Ribsml_uS5_D2-typ_fold_subgr"/>
</dbReference>
<keyword evidence="1 4" id="KW-0645">Protease</keyword>
<keyword evidence="1" id="KW-0720">Serine protease</keyword>
<dbReference type="GO" id="GO:0004252">
    <property type="term" value="F:serine-type endopeptidase activity"/>
    <property type="evidence" value="ECO:0007669"/>
    <property type="project" value="UniProtKB-UniRule"/>
</dbReference>
<keyword evidence="5" id="KW-1185">Reference proteome</keyword>
<proteinExistence type="inferred from homology"/>
<dbReference type="InterPro" id="IPR020568">
    <property type="entry name" value="Ribosomal_Su5_D2-typ_SF"/>
</dbReference>
<dbReference type="Pfam" id="PF05362">
    <property type="entry name" value="Lon_C"/>
    <property type="match status" value="1"/>
</dbReference>
<evidence type="ECO:0000259" key="3">
    <source>
        <dbReference type="PROSITE" id="PS51786"/>
    </source>
</evidence>
<feature type="domain" description="Lon proteolytic" evidence="3">
    <location>
        <begin position="174"/>
        <end position="280"/>
    </location>
</feature>
<comment type="similarity">
    <text evidence="1">Belongs to the peptidase S16 family.</text>
</comment>
<evidence type="ECO:0000313" key="4">
    <source>
        <dbReference type="EMBL" id="PWG59702.1"/>
    </source>
</evidence>
<dbReference type="Gene3D" id="3.30.230.10">
    <property type="match status" value="1"/>
</dbReference>